<evidence type="ECO:0000259" key="1">
    <source>
        <dbReference type="PROSITE" id="PS51671"/>
    </source>
</evidence>
<feature type="domain" description="ACT" evidence="1">
    <location>
        <begin position="43"/>
        <end position="118"/>
    </location>
</feature>
<dbReference type="InterPro" id="IPR045739">
    <property type="entry name" value="ACT_dom_pair"/>
</dbReference>
<sequence>INIIAFYVTTRGKEGSLRFVANDPDRAINVLKAGGYRMKIEEVIACETPNHPGGLNSILKPLKKEGINVDYIYPCLSRLGTGGTAILIIGVASKDRERTLNVLKENWIRVLNEELYRL</sequence>
<dbReference type="SUPFAM" id="SSF55021">
    <property type="entry name" value="ACT-like"/>
    <property type="match status" value="1"/>
</dbReference>
<evidence type="ECO:0000313" key="2">
    <source>
        <dbReference type="EMBL" id="GAH63555.1"/>
    </source>
</evidence>
<protein>
    <recommendedName>
        <fullName evidence="1">ACT domain-containing protein</fullName>
    </recommendedName>
</protein>
<dbReference type="InterPro" id="IPR045865">
    <property type="entry name" value="ACT-like_dom_sf"/>
</dbReference>
<reference evidence="2" key="1">
    <citation type="journal article" date="2014" name="Front. Microbiol.">
        <title>High frequency of phylogenetically diverse reductive dehalogenase-homologous genes in deep subseafloor sedimentary metagenomes.</title>
        <authorList>
            <person name="Kawai M."/>
            <person name="Futagami T."/>
            <person name="Toyoda A."/>
            <person name="Takaki Y."/>
            <person name="Nishi S."/>
            <person name="Hori S."/>
            <person name="Arai W."/>
            <person name="Tsubouchi T."/>
            <person name="Morono Y."/>
            <person name="Uchiyama I."/>
            <person name="Ito T."/>
            <person name="Fujiyama A."/>
            <person name="Inagaki F."/>
            <person name="Takami H."/>
        </authorList>
    </citation>
    <scope>NUCLEOTIDE SEQUENCE</scope>
    <source>
        <strain evidence="2">Expedition CK06-06</strain>
    </source>
</reference>
<proteinExistence type="predicted"/>
<dbReference type="Gene3D" id="3.30.2130.10">
    <property type="entry name" value="VC0802-like"/>
    <property type="match status" value="1"/>
</dbReference>
<name>X1I2N1_9ZZZZ</name>
<comment type="caution">
    <text evidence="2">The sequence shown here is derived from an EMBL/GenBank/DDBJ whole genome shotgun (WGS) entry which is preliminary data.</text>
</comment>
<dbReference type="PANTHER" id="PTHR40099">
    <property type="entry name" value="ACETOLACTATE SYNTHASE, SMALL SUBUNIT"/>
    <property type="match status" value="1"/>
</dbReference>
<dbReference type="PROSITE" id="PS51671">
    <property type="entry name" value="ACT"/>
    <property type="match status" value="1"/>
</dbReference>
<dbReference type="EMBL" id="BARU01029125">
    <property type="protein sequence ID" value="GAH63555.1"/>
    <property type="molecule type" value="Genomic_DNA"/>
</dbReference>
<dbReference type="AlphaFoldDB" id="X1I2N1"/>
<gene>
    <name evidence="2" type="ORF">S03H2_46399</name>
</gene>
<accession>X1I2N1</accession>
<dbReference type="Pfam" id="PF19571">
    <property type="entry name" value="ACT_8"/>
    <property type="match status" value="1"/>
</dbReference>
<dbReference type="InterPro" id="IPR002912">
    <property type="entry name" value="ACT_dom"/>
</dbReference>
<organism evidence="2">
    <name type="scientific">marine sediment metagenome</name>
    <dbReference type="NCBI Taxonomy" id="412755"/>
    <lineage>
        <taxon>unclassified sequences</taxon>
        <taxon>metagenomes</taxon>
        <taxon>ecological metagenomes</taxon>
    </lineage>
</organism>
<feature type="non-terminal residue" evidence="2">
    <location>
        <position position="1"/>
    </location>
</feature>
<dbReference type="PANTHER" id="PTHR40099:SF1">
    <property type="entry name" value="ACETOLACTATE SYNTHASE, SMALL SUBUNIT"/>
    <property type="match status" value="1"/>
</dbReference>